<evidence type="ECO:0000256" key="1">
    <source>
        <dbReference type="ARBA" id="ARBA00022729"/>
    </source>
</evidence>
<dbReference type="Gene3D" id="3.30.1450.10">
    <property type="match status" value="1"/>
</dbReference>
<accession>A0A254TL48</accession>
<dbReference type="AlphaFoldDB" id="A0A254TL48"/>
<dbReference type="EMBL" id="LSTO01000001">
    <property type="protein sequence ID" value="OWW22042.1"/>
    <property type="molecule type" value="Genomic_DNA"/>
</dbReference>
<evidence type="ECO:0000256" key="2">
    <source>
        <dbReference type="ARBA" id="ARBA00023136"/>
    </source>
</evidence>
<dbReference type="RefSeq" id="WP_088708872.1">
    <property type="nucleotide sequence ID" value="NZ_LSTO01000001.1"/>
</dbReference>
<proteinExistence type="predicted"/>
<dbReference type="InterPro" id="IPR037873">
    <property type="entry name" value="BamE-like"/>
</dbReference>
<feature type="domain" description="Outer membrane protein assembly factor BamE" evidence="3">
    <location>
        <begin position="92"/>
        <end position="149"/>
    </location>
</feature>
<protein>
    <recommendedName>
        <fullName evidence="3">Outer membrane protein assembly factor BamE domain-containing protein</fullName>
    </recommendedName>
</protein>
<dbReference type="InterPro" id="IPR007450">
    <property type="entry name" value="BamE_dom"/>
</dbReference>
<dbReference type="OrthoDB" id="5297256at2"/>
<keyword evidence="5" id="KW-1185">Reference proteome</keyword>
<keyword evidence="2" id="KW-0472">Membrane</keyword>
<evidence type="ECO:0000313" key="4">
    <source>
        <dbReference type="EMBL" id="OWW22042.1"/>
    </source>
</evidence>
<name>A0A254TL48_9BURK</name>
<dbReference type="Proteomes" id="UP000197535">
    <property type="component" value="Unassembled WGS sequence"/>
</dbReference>
<organism evidence="4 5">
    <name type="scientific">Noviherbaspirillum denitrificans</name>
    <dbReference type="NCBI Taxonomy" id="1968433"/>
    <lineage>
        <taxon>Bacteria</taxon>
        <taxon>Pseudomonadati</taxon>
        <taxon>Pseudomonadota</taxon>
        <taxon>Betaproteobacteria</taxon>
        <taxon>Burkholderiales</taxon>
        <taxon>Oxalobacteraceae</taxon>
        <taxon>Noviherbaspirillum</taxon>
    </lineage>
</organism>
<keyword evidence="1" id="KW-0732">Signal</keyword>
<evidence type="ECO:0000313" key="5">
    <source>
        <dbReference type="Proteomes" id="UP000197535"/>
    </source>
</evidence>
<gene>
    <name evidence="4" type="ORF">AYR66_23670</name>
</gene>
<sequence>MPYRIAAFVLAVLALAGCDRQGRPIEEFGLDKLAKGVSSEGDVRTVMGQPETVWEEEDGTRMLQYPKGPEGVRTWEFTIDRSGKLKDYRQLLTSETFSRVQQGMSRDEVRRLLGKPRSVAQFKLKNEEVWDWKYQEGTEPRLFNVHFDMATGKATRTSTSDALNY</sequence>
<reference evidence="4 5" key="1">
    <citation type="submission" date="2016-02" db="EMBL/GenBank/DDBJ databases">
        <authorList>
            <person name="Wen L."/>
            <person name="He K."/>
            <person name="Yang H."/>
        </authorList>
    </citation>
    <scope>NUCLEOTIDE SEQUENCE [LARGE SCALE GENOMIC DNA]</scope>
    <source>
        <strain evidence="4 5">TSA40</strain>
    </source>
</reference>
<evidence type="ECO:0000259" key="3">
    <source>
        <dbReference type="Pfam" id="PF04355"/>
    </source>
</evidence>
<dbReference type="GO" id="GO:0019867">
    <property type="term" value="C:outer membrane"/>
    <property type="evidence" value="ECO:0007669"/>
    <property type="project" value="InterPro"/>
</dbReference>
<dbReference type="PROSITE" id="PS51257">
    <property type="entry name" value="PROKAR_LIPOPROTEIN"/>
    <property type="match status" value="1"/>
</dbReference>
<comment type="caution">
    <text evidence="4">The sequence shown here is derived from an EMBL/GenBank/DDBJ whole genome shotgun (WGS) entry which is preliminary data.</text>
</comment>
<dbReference type="Pfam" id="PF04355">
    <property type="entry name" value="BamE"/>
    <property type="match status" value="1"/>
</dbReference>